<feature type="domain" description="Reverse transcriptase zinc-binding" evidence="3">
    <location>
        <begin position="1276"/>
        <end position="1360"/>
    </location>
</feature>
<gene>
    <name evidence="4" type="ORF">Acr_01g0011420</name>
</gene>
<feature type="coiled-coil region" evidence="1">
    <location>
        <begin position="673"/>
        <end position="715"/>
    </location>
</feature>
<keyword evidence="1" id="KW-0175">Coiled coil</keyword>
<dbReference type="InterPro" id="IPR000477">
    <property type="entry name" value="RT_dom"/>
</dbReference>
<dbReference type="Pfam" id="PF13966">
    <property type="entry name" value="zf-RVT"/>
    <property type="match status" value="1"/>
</dbReference>
<evidence type="ECO:0000259" key="2">
    <source>
        <dbReference type="Pfam" id="PF00078"/>
    </source>
</evidence>
<dbReference type="Proteomes" id="UP000585474">
    <property type="component" value="Unassembled WGS sequence"/>
</dbReference>
<comment type="caution">
    <text evidence="4">The sequence shown here is derived from an EMBL/GenBank/DDBJ whole genome shotgun (WGS) entry which is preliminary data.</text>
</comment>
<protein>
    <recommendedName>
        <fullName evidence="6">Reverse transcriptase domain-containing protein</fullName>
    </recommendedName>
</protein>
<evidence type="ECO:0000256" key="1">
    <source>
        <dbReference type="SAM" id="Coils"/>
    </source>
</evidence>
<name>A0A7J0E4A6_9ERIC</name>
<evidence type="ECO:0000259" key="3">
    <source>
        <dbReference type="Pfam" id="PF13966"/>
    </source>
</evidence>
<evidence type="ECO:0000313" key="5">
    <source>
        <dbReference type="Proteomes" id="UP000585474"/>
    </source>
</evidence>
<dbReference type="PANTHER" id="PTHR36617">
    <property type="entry name" value="PROTEIN, PUTATIVE-RELATED"/>
    <property type="match status" value="1"/>
</dbReference>
<accession>A0A7J0E4A6</accession>
<dbReference type="Pfam" id="PF00078">
    <property type="entry name" value="RVT_1"/>
    <property type="match status" value="1"/>
</dbReference>
<keyword evidence="5" id="KW-1185">Reference proteome</keyword>
<sequence>MERRKTVEIRRRILSRGRKTVEISTAGAPEGGSRRLEVLRRQNIEGEFVVIVVSSSKVGGRICIPASEFGNGWMDLANVLSGFDLSGEMVSLKSVCHSNNVPKSQTNFKPNEMIAYLQAASSRSWLPMNCEVQSSVEGSQEDVEVIPSSYTVIPFLREKCLVGASLELSFREDRCGCFVDKNKPEALWVRVLGLPIFLWSEELFRALGDRCGGYIVTAEETIHRHHTKWARICVKGTGSSIPTTVSIGMGSLVYSCPIWVESCPREVRWSEPSRYCDGNRWREMMGEGDSHRGVRYAEAKIPWLDTIDSTRPKRTDQIPAKHAVRNTFSKEKGKVLLSETKKRDRLFGPQPGKCRLGFPMRRGKEERSNTLLRALAGLEQGAFSSMAELSSTELDGWSSNSSWKQVEEGLEEPKVFRGQGHVLLSEMTSAVTIQEEVDSAIVPLVSNQIEPIATLDPREDKTTQIDRGVLPSDRGIDLESSAWARRKLKGFGKFLGISYGGMEDEVARSKGMRELKKFEWSVSDWSRKGRGRSWSRGPKGERLNDPDKRKVVKGLLNRWKCTVVYLQETAPGCVDRSIVRSLWGSRRVEWECLRVEGASGGILLMWDSSVYGPHNRGERLRMREELSGVRASRGTPWGGPAPFRFENMQLQVEGFRDLIRKWWVGHDVIGNPSFRLARKLQLLKEDLQRWNREVFERIEIRLASLTEELKALESKDHCLGLSETERVRRAETQAKFGRLLMAEETSWRQKYRATLLSEGARNTAFFHRVANANRKINYIGKIGVDGVLHEDQDSLVSGIVRFYENEYKEPEQWRPRVDGLGLPSLSSEEAELLVRPIEEEEVSEVVMKLSGDKAQARMSSFRKRKELLKSVTIGQLVLLVVFYKVLAKVLTRRMAKVMDKLISENQNAFVGGRQILNASLVAKECVDGCLRSNEPGVLCKLDIKKAFDHVSWDFLLYLLERLGFGGKWCKWIKGCISSMKFSDCQRVGQRFISRAMSLGSLSGFKIGEGSQEVTVSHLLFADDTLILCNADSGELACLRDILLCFQAVSGLKINLAKSELIQVGDGIDLRSLVEALGRNSGSENTPGIHLVAWKELFLPKKGEGLGVRDLVLFNKALLGKWIWRFAQGDDKPWCRVIKGKYGIIKRAWRTKDITHSHGSSIWKGIMKVWGNFRPHISYQLGNGRNISFWHDDWCGHMPLQDRFPKLFALATHQDATVADCWIHSTAGGVWAPLFRRGARDWELEAFVDLFKMLQGVLPISQEVDKWRWKRHGKGSFTVSSFYHSITGSGDPTFPWKGIWVSRVLSKVCFCEWTTAKGAILTIDNLWRRRMLVTNSCYMCKRNAETTDHLLIHCVSACELWSLVFSIFGVQWVMPRSVRELFAWLNQESCRGSHAASLESWSLCLFWCIWHERNLWAFEGQKIPSFS</sequence>
<proteinExistence type="predicted"/>
<dbReference type="PANTHER" id="PTHR36617:SF16">
    <property type="entry name" value="OS04G0516500 PROTEIN"/>
    <property type="match status" value="1"/>
</dbReference>
<dbReference type="InterPro" id="IPR026960">
    <property type="entry name" value="RVT-Znf"/>
</dbReference>
<feature type="domain" description="Reverse transcriptase" evidence="2">
    <location>
        <begin position="878"/>
        <end position="1061"/>
    </location>
</feature>
<organism evidence="4 5">
    <name type="scientific">Actinidia rufa</name>
    <dbReference type="NCBI Taxonomy" id="165716"/>
    <lineage>
        <taxon>Eukaryota</taxon>
        <taxon>Viridiplantae</taxon>
        <taxon>Streptophyta</taxon>
        <taxon>Embryophyta</taxon>
        <taxon>Tracheophyta</taxon>
        <taxon>Spermatophyta</taxon>
        <taxon>Magnoliopsida</taxon>
        <taxon>eudicotyledons</taxon>
        <taxon>Gunneridae</taxon>
        <taxon>Pentapetalae</taxon>
        <taxon>asterids</taxon>
        <taxon>Ericales</taxon>
        <taxon>Actinidiaceae</taxon>
        <taxon>Actinidia</taxon>
    </lineage>
</organism>
<reference evidence="4 5" key="1">
    <citation type="submission" date="2019-07" db="EMBL/GenBank/DDBJ databases">
        <title>De Novo Assembly of kiwifruit Actinidia rufa.</title>
        <authorList>
            <person name="Sugita-Konishi S."/>
            <person name="Sato K."/>
            <person name="Mori E."/>
            <person name="Abe Y."/>
            <person name="Kisaki G."/>
            <person name="Hamano K."/>
            <person name="Suezawa K."/>
            <person name="Otani M."/>
            <person name="Fukuda T."/>
            <person name="Manabe T."/>
            <person name="Gomi K."/>
            <person name="Tabuchi M."/>
            <person name="Akimitsu K."/>
            <person name="Kataoka I."/>
        </authorList>
    </citation>
    <scope>NUCLEOTIDE SEQUENCE [LARGE SCALE GENOMIC DNA]</scope>
    <source>
        <strain evidence="5">cv. Fuchu</strain>
    </source>
</reference>
<evidence type="ECO:0000313" key="4">
    <source>
        <dbReference type="EMBL" id="GFY81333.1"/>
    </source>
</evidence>
<dbReference type="CDD" id="cd01650">
    <property type="entry name" value="RT_nLTR_like"/>
    <property type="match status" value="1"/>
</dbReference>
<evidence type="ECO:0008006" key="6">
    <source>
        <dbReference type="Google" id="ProtNLM"/>
    </source>
</evidence>
<dbReference type="OrthoDB" id="1938551at2759"/>
<dbReference type="SUPFAM" id="SSF56672">
    <property type="entry name" value="DNA/RNA polymerases"/>
    <property type="match status" value="1"/>
</dbReference>
<dbReference type="InterPro" id="IPR043502">
    <property type="entry name" value="DNA/RNA_pol_sf"/>
</dbReference>
<dbReference type="EMBL" id="BJWL01000001">
    <property type="protein sequence ID" value="GFY81333.1"/>
    <property type="molecule type" value="Genomic_DNA"/>
</dbReference>